<dbReference type="PROSITE" id="PS00108">
    <property type="entry name" value="PROTEIN_KINASE_ST"/>
    <property type="match status" value="1"/>
</dbReference>
<dbReference type="PANTHER" id="PTHR48013:SF3">
    <property type="entry name" value="PROTEIN KINASE DOMAIN-CONTAINING PROTEIN"/>
    <property type="match status" value="1"/>
</dbReference>
<dbReference type="EC" id="2.7.12.2" evidence="6"/>
<dbReference type="PROSITE" id="PS50011">
    <property type="entry name" value="PROTEIN_KINASE_DOM"/>
    <property type="match status" value="1"/>
</dbReference>
<keyword evidence="4" id="KW-0067">ATP-binding</keyword>
<keyword evidence="1" id="KW-0808">Transferase</keyword>
<sequence length="259" mass="29098">MIRGGTRIGSGEGQAAVYRLIYNGHVIARKDVKVQLTPGSNNEKINHMLNKKLREVNVIKGCSSCPFIVHFYGYYVHKDRGWVNIHIFMEELALSASYLKREQIIHRDIKPSNILIDHDGRVKICDFGISGVLQNSVAMSETGCQQYTAPEINELALVHSPGYSIKSDIWSLGITIYELATLTFPYPAGLTEFALSAYINSTPAPSLQKGAFSKNLVDFVGIVLQKNKDDRPNLNGVQELEFFKKMMCRFLALGLEWNR</sequence>
<evidence type="ECO:0000256" key="1">
    <source>
        <dbReference type="ARBA" id="ARBA00022679"/>
    </source>
</evidence>
<keyword evidence="2" id="KW-0547">Nucleotide-binding</keyword>
<evidence type="ECO:0000256" key="6">
    <source>
        <dbReference type="ARBA" id="ARBA00038999"/>
    </source>
</evidence>
<proteinExistence type="inferred from homology"/>
<dbReference type="WBParaSite" id="Csp11.Scaffold626.g6638.t2">
    <property type="protein sequence ID" value="Csp11.Scaffold626.g6638.t2"/>
    <property type="gene ID" value="Csp11.Scaffold626.g6638"/>
</dbReference>
<name>A0A1I7TJX0_9PELO</name>
<dbReference type="InterPro" id="IPR000719">
    <property type="entry name" value="Prot_kinase_dom"/>
</dbReference>
<keyword evidence="8" id="KW-1185">Reference proteome</keyword>
<dbReference type="Gene3D" id="1.10.510.10">
    <property type="entry name" value="Transferase(Phosphotransferase) domain 1"/>
    <property type="match status" value="1"/>
</dbReference>
<dbReference type="Gene3D" id="3.30.200.20">
    <property type="entry name" value="Phosphorylase Kinase, domain 1"/>
    <property type="match status" value="1"/>
</dbReference>
<evidence type="ECO:0000256" key="5">
    <source>
        <dbReference type="ARBA" id="ARBA00038035"/>
    </source>
</evidence>
<dbReference type="InterPro" id="IPR008271">
    <property type="entry name" value="Ser/Thr_kinase_AS"/>
</dbReference>
<dbReference type="Proteomes" id="UP000095282">
    <property type="component" value="Unplaced"/>
</dbReference>
<evidence type="ECO:0000313" key="9">
    <source>
        <dbReference type="WBParaSite" id="Csp11.Scaffold626.g6638.t2"/>
    </source>
</evidence>
<dbReference type="PANTHER" id="PTHR48013">
    <property type="entry name" value="DUAL SPECIFICITY MITOGEN-ACTIVATED PROTEIN KINASE KINASE 5-RELATED"/>
    <property type="match status" value="1"/>
</dbReference>
<dbReference type="STRING" id="1561998.A0A1I7TJX0"/>
<organism evidence="8 9">
    <name type="scientific">Caenorhabditis tropicalis</name>
    <dbReference type="NCBI Taxonomy" id="1561998"/>
    <lineage>
        <taxon>Eukaryota</taxon>
        <taxon>Metazoa</taxon>
        <taxon>Ecdysozoa</taxon>
        <taxon>Nematoda</taxon>
        <taxon>Chromadorea</taxon>
        <taxon>Rhabditida</taxon>
        <taxon>Rhabditina</taxon>
        <taxon>Rhabditomorpha</taxon>
        <taxon>Rhabditoidea</taxon>
        <taxon>Rhabditidae</taxon>
        <taxon>Peloderinae</taxon>
        <taxon>Caenorhabditis</taxon>
    </lineage>
</organism>
<reference evidence="9" key="1">
    <citation type="submission" date="2016-11" db="UniProtKB">
        <authorList>
            <consortium name="WormBaseParasite"/>
        </authorList>
    </citation>
    <scope>IDENTIFICATION</scope>
</reference>
<evidence type="ECO:0000256" key="4">
    <source>
        <dbReference type="ARBA" id="ARBA00022840"/>
    </source>
</evidence>
<dbReference type="InterPro" id="IPR011009">
    <property type="entry name" value="Kinase-like_dom_sf"/>
</dbReference>
<dbReference type="eggNOG" id="KOG0984">
    <property type="taxonomic scope" value="Eukaryota"/>
</dbReference>
<evidence type="ECO:0000256" key="3">
    <source>
        <dbReference type="ARBA" id="ARBA00022777"/>
    </source>
</evidence>
<dbReference type="GO" id="GO:0004708">
    <property type="term" value="F:MAP kinase kinase activity"/>
    <property type="evidence" value="ECO:0007669"/>
    <property type="project" value="UniProtKB-EC"/>
</dbReference>
<dbReference type="Pfam" id="PF00069">
    <property type="entry name" value="Pkinase"/>
    <property type="match status" value="1"/>
</dbReference>
<evidence type="ECO:0000259" key="7">
    <source>
        <dbReference type="PROSITE" id="PS50011"/>
    </source>
</evidence>
<evidence type="ECO:0000256" key="2">
    <source>
        <dbReference type="ARBA" id="ARBA00022741"/>
    </source>
</evidence>
<dbReference type="GO" id="GO:0051403">
    <property type="term" value="P:stress-activated MAPK cascade"/>
    <property type="evidence" value="ECO:0007669"/>
    <property type="project" value="TreeGrafter"/>
</dbReference>
<dbReference type="AlphaFoldDB" id="A0A1I7TJX0"/>
<feature type="domain" description="Protein kinase" evidence="7">
    <location>
        <begin position="1"/>
        <end position="243"/>
    </location>
</feature>
<dbReference type="GO" id="GO:0005524">
    <property type="term" value="F:ATP binding"/>
    <property type="evidence" value="ECO:0007669"/>
    <property type="project" value="UniProtKB-KW"/>
</dbReference>
<evidence type="ECO:0000313" key="8">
    <source>
        <dbReference type="Proteomes" id="UP000095282"/>
    </source>
</evidence>
<comment type="similarity">
    <text evidence="5">Belongs to the protein kinase superfamily. STE Ser/Thr protein kinase family. MAP kinase kinase subfamily.</text>
</comment>
<keyword evidence="3" id="KW-0418">Kinase</keyword>
<dbReference type="SUPFAM" id="SSF56112">
    <property type="entry name" value="Protein kinase-like (PK-like)"/>
    <property type="match status" value="1"/>
</dbReference>
<dbReference type="SMART" id="SM00220">
    <property type="entry name" value="S_TKc"/>
    <property type="match status" value="1"/>
</dbReference>
<protein>
    <recommendedName>
        <fullName evidence="6">mitogen-activated protein kinase kinase</fullName>
        <ecNumber evidence="6">2.7.12.2</ecNumber>
    </recommendedName>
</protein>
<accession>A0A1I7TJX0</accession>